<protein>
    <submittedName>
        <fullName evidence="1">Uncharacterized protein</fullName>
    </submittedName>
</protein>
<dbReference type="AlphaFoldDB" id="A0A139IIY8"/>
<dbReference type="EMBL" id="LFZO01000077">
    <property type="protein sequence ID" value="KXT14724.1"/>
    <property type="molecule type" value="Genomic_DNA"/>
</dbReference>
<organism evidence="1 2">
    <name type="scientific">Pseudocercospora musae</name>
    <dbReference type="NCBI Taxonomy" id="113226"/>
    <lineage>
        <taxon>Eukaryota</taxon>
        <taxon>Fungi</taxon>
        <taxon>Dikarya</taxon>
        <taxon>Ascomycota</taxon>
        <taxon>Pezizomycotina</taxon>
        <taxon>Dothideomycetes</taxon>
        <taxon>Dothideomycetidae</taxon>
        <taxon>Mycosphaerellales</taxon>
        <taxon>Mycosphaerellaceae</taxon>
        <taxon>Pseudocercospora</taxon>
    </lineage>
</organism>
<reference evidence="1 2" key="1">
    <citation type="submission" date="2015-07" db="EMBL/GenBank/DDBJ databases">
        <title>Comparative genomics of the Sigatoka disease complex on banana suggests a link between parallel evolutionary changes in Pseudocercospora fijiensis and Pseudocercospora eumusae and increased virulence on the banana host.</title>
        <authorList>
            <person name="Chang T.-C."/>
            <person name="Salvucci A."/>
            <person name="Crous P.W."/>
            <person name="Stergiopoulos I."/>
        </authorList>
    </citation>
    <scope>NUCLEOTIDE SEQUENCE [LARGE SCALE GENOMIC DNA]</scope>
    <source>
        <strain evidence="1 2">CBS 116634</strain>
    </source>
</reference>
<dbReference type="OrthoDB" id="10068368at2759"/>
<accession>A0A139IIY8</accession>
<evidence type="ECO:0000313" key="1">
    <source>
        <dbReference type="EMBL" id="KXT14723.1"/>
    </source>
</evidence>
<dbReference type="Proteomes" id="UP000073492">
    <property type="component" value="Unassembled WGS sequence"/>
</dbReference>
<comment type="caution">
    <text evidence="1">The sequence shown here is derived from an EMBL/GenBank/DDBJ whole genome shotgun (WGS) entry which is preliminary data.</text>
</comment>
<keyword evidence="2" id="KW-1185">Reference proteome</keyword>
<gene>
    <name evidence="1" type="ORF">AC579_6381</name>
</gene>
<proteinExistence type="predicted"/>
<evidence type="ECO:0000313" key="2">
    <source>
        <dbReference type="Proteomes" id="UP000073492"/>
    </source>
</evidence>
<sequence length="62" mass="7029">MTSFMPFTSHIMVHGIDMIILLTIRSRDLYARSGLDRYGVTSQDLILLRLMHAAMNYLGSAL</sequence>
<dbReference type="EMBL" id="LFZO01000077">
    <property type="protein sequence ID" value="KXT14723.1"/>
    <property type="molecule type" value="Genomic_DNA"/>
</dbReference>
<name>A0A139IIY8_9PEZI</name>